<dbReference type="RefSeq" id="WP_390293936.1">
    <property type="nucleotide sequence ID" value="NZ_JBHSFU010000004.1"/>
</dbReference>
<comment type="subcellular location">
    <subcellularLocation>
        <location evidence="1">Membrane</location>
        <topology evidence="1">Multi-pass membrane protein</topology>
    </subcellularLocation>
</comment>
<dbReference type="PANTHER" id="PTHR10283">
    <property type="entry name" value="SOLUTE CARRIER FAMILY 13 MEMBER"/>
    <property type="match status" value="1"/>
</dbReference>
<evidence type="ECO:0000256" key="3">
    <source>
        <dbReference type="ARBA" id="ARBA00020150"/>
    </source>
</evidence>
<feature type="transmembrane region" description="Helical" evidence="9">
    <location>
        <begin position="284"/>
        <end position="303"/>
    </location>
</feature>
<feature type="transmembrane region" description="Helical" evidence="9">
    <location>
        <begin position="7"/>
        <end position="24"/>
    </location>
</feature>
<keyword evidence="5" id="KW-0769">Symport</keyword>
<keyword evidence="5" id="KW-0813">Transport</keyword>
<protein>
    <recommendedName>
        <fullName evidence="3">Sodium-dependent dicarboxylate transporter SdcS</fullName>
    </recommendedName>
    <alternativeName>
        <fullName evidence="8">Na(+)/dicarboxylate symporter</fullName>
    </alternativeName>
</protein>
<feature type="transmembrane region" description="Helical" evidence="9">
    <location>
        <begin position="71"/>
        <end position="94"/>
    </location>
</feature>
<accession>A0ABV9DIC4</accession>
<evidence type="ECO:0000256" key="4">
    <source>
        <dbReference type="ARBA" id="ARBA00022692"/>
    </source>
</evidence>
<dbReference type="Pfam" id="PF00939">
    <property type="entry name" value="Na_sulph_symp"/>
    <property type="match status" value="1"/>
</dbReference>
<dbReference type="Proteomes" id="UP001595989">
    <property type="component" value="Unassembled WGS sequence"/>
</dbReference>
<organism evidence="10 11">
    <name type="scientific">Virgibacillus kekensis</name>
    <dbReference type="NCBI Taxonomy" id="202261"/>
    <lineage>
        <taxon>Bacteria</taxon>
        <taxon>Bacillati</taxon>
        <taxon>Bacillota</taxon>
        <taxon>Bacilli</taxon>
        <taxon>Bacillales</taxon>
        <taxon>Bacillaceae</taxon>
        <taxon>Virgibacillus</taxon>
    </lineage>
</organism>
<evidence type="ECO:0000256" key="7">
    <source>
        <dbReference type="ARBA" id="ARBA00023136"/>
    </source>
</evidence>
<dbReference type="InterPro" id="IPR001898">
    <property type="entry name" value="SLC13A/DASS"/>
</dbReference>
<sequence length="458" mass="50957">MDKKKTIIFTITIVLYMFFLTPLFQWDIKIMAIATLLIIQILWVGRVFPLAYSSILLILILSFNFFSYDEVMSYVGTGIVWLLFSTFIIANAFIKTGLASRISLKILRLSKGSGSLLIFISFILMFVLTIFIPSNIGKSSLVASVLDGISNSLQKVSDVSNLSKALFIGISYVGAISCAFVATGASSTIYVYGMLQSISTEVTYLSWMFLFGPPIFIYIILLWLILTVYFPPGKIDRSSIIQLIDERLVELGKVQVGEKKMIAIISLTLLLWITQSWHGFSIPLVGMLGAALTISPLIGVWDWKEASEKVNWNIMIFFAATLMISDLLIKTGTVGWLVDGLSTRMENLSSYLVLLLLVISIALIRVVFVNVLGFLTIIIPVAIAIGENIPEINTLVVVMAVFLAGVPGFFLVTQSPVHLISYSFNHFTDRELLRIGFPSAIAWLVVVFLSVFYWQLVI</sequence>
<feature type="transmembrane region" description="Helical" evidence="9">
    <location>
        <begin position="395"/>
        <end position="412"/>
    </location>
</feature>
<evidence type="ECO:0000256" key="1">
    <source>
        <dbReference type="ARBA" id="ARBA00004141"/>
    </source>
</evidence>
<evidence type="ECO:0000256" key="8">
    <source>
        <dbReference type="ARBA" id="ARBA00031174"/>
    </source>
</evidence>
<keyword evidence="11" id="KW-1185">Reference proteome</keyword>
<evidence type="ECO:0000313" key="11">
    <source>
        <dbReference type="Proteomes" id="UP001595989"/>
    </source>
</evidence>
<feature type="transmembrane region" description="Helical" evidence="9">
    <location>
        <begin position="204"/>
        <end position="230"/>
    </location>
</feature>
<comment type="caution">
    <text evidence="10">The sequence shown here is derived from an EMBL/GenBank/DDBJ whole genome shotgun (WGS) entry which is preliminary data.</text>
</comment>
<feature type="transmembrane region" description="Helical" evidence="9">
    <location>
        <begin position="114"/>
        <end position="132"/>
    </location>
</feature>
<feature type="transmembrane region" description="Helical" evidence="9">
    <location>
        <begin position="432"/>
        <end position="454"/>
    </location>
</feature>
<dbReference type="EMBL" id="JBHSFU010000004">
    <property type="protein sequence ID" value="MFC4557828.1"/>
    <property type="molecule type" value="Genomic_DNA"/>
</dbReference>
<comment type="similarity">
    <text evidence="2">Belongs to the SLC13A/DASS transporter (TC 2.A.47) family. NADC subfamily.</text>
</comment>
<proteinExistence type="inferred from homology"/>
<feature type="transmembrane region" description="Helical" evidence="9">
    <location>
        <begin position="165"/>
        <end position="192"/>
    </location>
</feature>
<evidence type="ECO:0000256" key="9">
    <source>
        <dbReference type="SAM" id="Phobius"/>
    </source>
</evidence>
<feature type="transmembrane region" description="Helical" evidence="9">
    <location>
        <begin position="30"/>
        <end position="59"/>
    </location>
</feature>
<feature type="transmembrane region" description="Helical" evidence="9">
    <location>
        <begin position="315"/>
        <end position="338"/>
    </location>
</feature>
<evidence type="ECO:0000313" key="10">
    <source>
        <dbReference type="EMBL" id="MFC4557828.1"/>
    </source>
</evidence>
<evidence type="ECO:0000256" key="5">
    <source>
        <dbReference type="ARBA" id="ARBA00022847"/>
    </source>
</evidence>
<keyword evidence="7 9" id="KW-0472">Membrane</keyword>
<reference evidence="11" key="1">
    <citation type="journal article" date="2019" name="Int. J. Syst. Evol. Microbiol.">
        <title>The Global Catalogue of Microorganisms (GCM) 10K type strain sequencing project: providing services to taxonomists for standard genome sequencing and annotation.</title>
        <authorList>
            <consortium name="The Broad Institute Genomics Platform"/>
            <consortium name="The Broad Institute Genome Sequencing Center for Infectious Disease"/>
            <person name="Wu L."/>
            <person name="Ma J."/>
        </authorList>
    </citation>
    <scope>NUCLEOTIDE SEQUENCE [LARGE SCALE GENOMIC DNA]</scope>
    <source>
        <strain evidence="11">CGMCC 4.7426</strain>
    </source>
</reference>
<gene>
    <name evidence="10" type="ORF">ACFO3D_06345</name>
</gene>
<feature type="transmembrane region" description="Helical" evidence="9">
    <location>
        <begin position="350"/>
        <end position="383"/>
    </location>
</feature>
<evidence type="ECO:0000256" key="2">
    <source>
        <dbReference type="ARBA" id="ARBA00006772"/>
    </source>
</evidence>
<dbReference type="PANTHER" id="PTHR10283:SF82">
    <property type="entry name" value="SOLUTE CARRIER FAMILY 13 MEMBER 2"/>
    <property type="match status" value="1"/>
</dbReference>
<name>A0ABV9DIC4_9BACI</name>
<evidence type="ECO:0000256" key="6">
    <source>
        <dbReference type="ARBA" id="ARBA00022989"/>
    </source>
</evidence>
<keyword evidence="6 9" id="KW-1133">Transmembrane helix</keyword>
<keyword evidence="4 9" id="KW-0812">Transmembrane</keyword>